<dbReference type="CDD" id="cd02142">
    <property type="entry name" value="McbC_SagB-like_oxidoreductase"/>
    <property type="match status" value="1"/>
</dbReference>
<comment type="caution">
    <text evidence="4">The sequence shown here is derived from an EMBL/GenBank/DDBJ whole genome shotgun (WGS) entry which is preliminary data.</text>
</comment>
<feature type="domain" description="Nitroreductase" evidence="3">
    <location>
        <begin position="81"/>
        <end position="260"/>
    </location>
</feature>
<feature type="transmembrane region" description="Helical" evidence="2">
    <location>
        <begin position="20"/>
        <end position="39"/>
    </location>
</feature>
<feature type="compositionally biased region" description="Polar residues" evidence="1">
    <location>
        <begin position="46"/>
        <end position="61"/>
    </location>
</feature>
<sequence length="264" mass="28926">MKKTAQHLFLKVTSPQVKRWIIPALTSLVVVSIFVAVLLTRQTAPTKQTPNQPVATTTLTSEDIGLPSPELRSGNSIEAVLKARRTRRDFLDKELTLKQVSQMLWAGQGVTVDWGGRTAPSAKSTYPLTLFLIANKVAGLEAGEYQYIPEDRTPVHRLKPIKAVDLQQAIYEALKESSFKNAPAVIVITGNMDKMAESYGGIPHDKEVYLEAGHAGENLYLQAESLKLGMVTISGFDEAKVKDLVTIPAGDTIIYLVPFGIPKQ</sequence>
<dbReference type="InterPro" id="IPR029479">
    <property type="entry name" value="Nitroreductase"/>
</dbReference>
<keyword evidence="2" id="KW-0472">Membrane</keyword>
<dbReference type="Gene3D" id="3.40.109.10">
    <property type="entry name" value="NADH Oxidase"/>
    <property type="match status" value="1"/>
</dbReference>
<name>A0A0G1SKQ1_9BACT</name>
<dbReference type="PANTHER" id="PTHR43745">
    <property type="entry name" value="NITROREDUCTASE MJ1384-RELATED"/>
    <property type="match status" value="1"/>
</dbReference>
<protein>
    <submittedName>
        <fullName evidence="4">Nitroreductase</fullName>
    </submittedName>
</protein>
<keyword evidence="2" id="KW-1133">Transmembrane helix</keyword>
<keyword evidence="2" id="KW-0812">Transmembrane</keyword>
<dbReference type="NCBIfam" id="TIGR03605">
    <property type="entry name" value="antibiot_sagB"/>
    <property type="match status" value="1"/>
</dbReference>
<dbReference type="InterPro" id="IPR052544">
    <property type="entry name" value="Bacteriocin_Proc_Enz"/>
</dbReference>
<dbReference type="EMBL" id="LCMI01000001">
    <property type="protein sequence ID" value="KKU33890.1"/>
    <property type="molecule type" value="Genomic_DNA"/>
</dbReference>
<reference evidence="4 5" key="1">
    <citation type="journal article" date="2015" name="Nature">
        <title>rRNA introns, odd ribosomes, and small enigmatic genomes across a large radiation of phyla.</title>
        <authorList>
            <person name="Brown C.T."/>
            <person name="Hug L.A."/>
            <person name="Thomas B.C."/>
            <person name="Sharon I."/>
            <person name="Castelle C.J."/>
            <person name="Singh A."/>
            <person name="Wilkins M.J."/>
            <person name="Williams K.H."/>
            <person name="Banfield J.F."/>
        </authorList>
    </citation>
    <scope>NUCLEOTIDE SEQUENCE [LARGE SCALE GENOMIC DNA]</scope>
</reference>
<dbReference type="SUPFAM" id="SSF55469">
    <property type="entry name" value="FMN-dependent nitroreductase-like"/>
    <property type="match status" value="1"/>
</dbReference>
<dbReference type="Proteomes" id="UP000034794">
    <property type="component" value="Unassembled WGS sequence"/>
</dbReference>
<dbReference type="GO" id="GO:0016491">
    <property type="term" value="F:oxidoreductase activity"/>
    <property type="evidence" value="ECO:0007669"/>
    <property type="project" value="InterPro"/>
</dbReference>
<evidence type="ECO:0000256" key="1">
    <source>
        <dbReference type="SAM" id="MobiDB-lite"/>
    </source>
</evidence>
<dbReference type="PANTHER" id="PTHR43745:SF2">
    <property type="entry name" value="NITROREDUCTASE MJ1384-RELATED"/>
    <property type="match status" value="1"/>
</dbReference>
<evidence type="ECO:0000259" key="3">
    <source>
        <dbReference type="Pfam" id="PF00881"/>
    </source>
</evidence>
<accession>A0A0G1SKQ1</accession>
<feature type="region of interest" description="Disordered" evidence="1">
    <location>
        <begin position="46"/>
        <end position="67"/>
    </location>
</feature>
<dbReference type="InterPro" id="IPR000415">
    <property type="entry name" value="Nitroreductase-like"/>
</dbReference>
<proteinExistence type="predicted"/>
<organism evidence="4 5">
    <name type="scientific">Candidatus Collierbacteria bacterium GW2011_GWA2_46_26</name>
    <dbReference type="NCBI Taxonomy" id="1618381"/>
    <lineage>
        <taxon>Bacteria</taxon>
        <taxon>Candidatus Collieribacteriota</taxon>
    </lineage>
</organism>
<evidence type="ECO:0000313" key="4">
    <source>
        <dbReference type="EMBL" id="KKU33890.1"/>
    </source>
</evidence>
<gene>
    <name evidence="4" type="ORF">UX47_C0001G0173</name>
</gene>
<dbReference type="Pfam" id="PF00881">
    <property type="entry name" value="Nitroreductase"/>
    <property type="match status" value="1"/>
</dbReference>
<evidence type="ECO:0000313" key="5">
    <source>
        <dbReference type="Proteomes" id="UP000034794"/>
    </source>
</evidence>
<dbReference type="InterPro" id="IPR020051">
    <property type="entry name" value="SagB-type_dehydrogenase"/>
</dbReference>
<evidence type="ECO:0000256" key="2">
    <source>
        <dbReference type="SAM" id="Phobius"/>
    </source>
</evidence>
<dbReference type="AlphaFoldDB" id="A0A0G1SKQ1"/>